<organism evidence="5 6">
    <name type="scientific">Didymella rabiei</name>
    <name type="common">Chickpea ascochyta blight fungus</name>
    <name type="synonym">Mycosphaerella rabiei</name>
    <dbReference type="NCBI Taxonomy" id="5454"/>
    <lineage>
        <taxon>Eukaryota</taxon>
        <taxon>Fungi</taxon>
        <taxon>Dikarya</taxon>
        <taxon>Ascomycota</taxon>
        <taxon>Pezizomycotina</taxon>
        <taxon>Dothideomycetes</taxon>
        <taxon>Pleosporomycetidae</taxon>
        <taxon>Pleosporales</taxon>
        <taxon>Pleosporineae</taxon>
        <taxon>Didymellaceae</taxon>
        <taxon>Ascochyta</taxon>
    </lineage>
</organism>
<gene>
    <name evidence="5" type="ORF">ST47_g1307</name>
</gene>
<dbReference type="InterPro" id="IPR011701">
    <property type="entry name" value="MFS"/>
</dbReference>
<keyword evidence="3" id="KW-0472">Membrane</keyword>
<dbReference type="InterPro" id="IPR036259">
    <property type="entry name" value="MFS_trans_sf"/>
</dbReference>
<dbReference type="STRING" id="5454.A0A163L9L7"/>
<feature type="transmembrane region" description="Helical" evidence="3">
    <location>
        <begin position="751"/>
        <end position="771"/>
    </location>
</feature>
<dbReference type="GO" id="GO:0016603">
    <property type="term" value="F:glutaminyl-peptide cyclotransferase activity"/>
    <property type="evidence" value="ECO:0007669"/>
    <property type="project" value="InterPro"/>
</dbReference>
<dbReference type="SUPFAM" id="SSF103473">
    <property type="entry name" value="MFS general substrate transporter"/>
    <property type="match status" value="1"/>
</dbReference>
<dbReference type="SUPFAM" id="SSF50998">
    <property type="entry name" value="Quinoprotein alcohol dehydrogenase-like"/>
    <property type="match status" value="1"/>
</dbReference>
<comment type="caution">
    <text evidence="5">The sequence shown here is derived from an EMBL/GenBank/DDBJ whole genome shotgun (WGS) entry which is preliminary data.</text>
</comment>
<feature type="transmembrane region" description="Helical" evidence="3">
    <location>
        <begin position="441"/>
        <end position="459"/>
    </location>
</feature>
<comment type="subcellular location">
    <subcellularLocation>
        <location evidence="1">Membrane</location>
        <topology evidence="1">Multi-pass membrane protein</topology>
    </subcellularLocation>
</comment>
<dbReference type="Pfam" id="PF10969">
    <property type="entry name" value="DUF2771"/>
    <property type="match status" value="1"/>
</dbReference>
<dbReference type="AlphaFoldDB" id="A0A163L9L7"/>
<feature type="chain" id="PRO_5007843869" description="Major facilitator superfamily (MFS) profile domain-containing protein" evidence="4">
    <location>
        <begin position="24"/>
        <end position="953"/>
    </location>
</feature>
<feature type="transmembrane region" description="Helical" evidence="3">
    <location>
        <begin position="635"/>
        <end position="652"/>
    </location>
</feature>
<dbReference type="PROSITE" id="PS51257">
    <property type="entry name" value="PROKAR_LIPOPROTEIN"/>
    <property type="match status" value="1"/>
</dbReference>
<feature type="transmembrane region" description="Helical" evidence="3">
    <location>
        <begin position="690"/>
        <end position="709"/>
    </location>
</feature>
<evidence type="ECO:0008006" key="7">
    <source>
        <dbReference type="Google" id="ProtNLM"/>
    </source>
</evidence>
<proteinExistence type="predicted"/>
<dbReference type="InterPro" id="IPR011047">
    <property type="entry name" value="Quinoprotein_ADH-like_sf"/>
</dbReference>
<dbReference type="PANTHER" id="PTHR31270">
    <property type="entry name" value="GLUTAMINYL-PEPTIDE CYCLOTRANSFERASE"/>
    <property type="match status" value="1"/>
</dbReference>
<feature type="transmembrane region" description="Helical" evidence="3">
    <location>
        <begin position="797"/>
        <end position="821"/>
    </location>
</feature>
<feature type="transmembrane region" description="Helical" evidence="3">
    <location>
        <begin position="664"/>
        <end position="684"/>
    </location>
</feature>
<feature type="transmembrane region" description="Helical" evidence="3">
    <location>
        <begin position="597"/>
        <end position="623"/>
    </location>
</feature>
<dbReference type="Proteomes" id="UP000076837">
    <property type="component" value="Unassembled WGS sequence"/>
</dbReference>
<keyword evidence="3" id="KW-0812">Transmembrane</keyword>
<keyword evidence="3" id="KW-1133">Transmembrane helix</keyword>
<dbReference type="Pfam" id="PF07690">
    <property type="entry name" value="MFS_1"/>
    <property type="match status" value="1"/>
</dbReference>
<dbReference type="InterPro" id="IPR007788">
    <property type="entry name" value="QCT"/>
</dbReference>
<evidence type="ECO:0000256" key="3">
    <source>
        <dbReference type="SAM" id="Phobius"/>
    </source>
</evidence>
<evidence type="ECO:0000256" key="1">
    <source>
        <dbReference type="ARBA" id="ARBA00004141"/>
    </source>
</evidence>
<feature type="transmembrane region" description="Helical" evidence="3">
    <location>
        <begin position="410"/>
        <end position="429"/>
    </location>
</feature>
<keyword evidence="4" id="KW-0732">Signal</keyword>
<dbReference type="Pfam" id="PF05096">
    <property type="entry name" value="Glu_cyclase_2"/>
    <property type="match status" value="1"/>
</dbReference>
<feature type="signal peptide" evidence="4">
    <location>
        <begin position="1"/>
        <end position="23"/>
    </location>
</feature>
<evidence type="ECO:0000313" key="5">
    <source>
        <dbReference type="EMBL" id="KZM27602.1"/>
    </source>
</evidence>
<feature type="transmembrane region" description="Helical" evidence="3">
    <location>
        <begin position="504"/>
        <end position="526"/>
    </location>
</feature>
<dbReference type="Gene3D" id="1.20.1250.20">
    <property type="entry name" value="MFS general substrate transporter like domains"/>
    <property type="match status" value="1"/>
</dbReference>
<protein>
    <recommendedName>
        <fullName evidence="7">Major facilitator superfamily (MFS) profile domain-containing protein</fullName>
    </recommendedName>
</protein>
<reference evidence="5 6" key="1">
    <citation type="journal article" date="2016" name="Sci. Rep.">
        <title>Draft genome sequencing and secretome analysis of fungal phytopathogen Ascochyta rabiei provides insight into the necrotrophic effector repertoire.</title>
        <authorList>
            <person name="Verma S."/>
            <person name="Gazara R.K."/>
            <person name="Nizam S."/>
            <person name="Parween S."/>
            <person name="Chattopadhyay D."/>
            <person name="Verma P.K."/>
        </authorList>
    </citation>
    <scope>NUCLEOTIDE SEQUENCE [LARGE SCALE GENOMIC DNA]</scope>
    <source>
        <strain evidence="5 6">ArDII</strain>
    </source>
</reference>
<dbReference type="GO" id="GO:0022857">
    <property type="term" value="F:transmembrane transporter activity"/>
    <property type="evidence" value="ECO:0007669"/>
    <property type="project" value="InterPro"/>
</dbReference>
<evidence type="ECO:0000256" key="4">
    <source>
        <dbReference type="SAM" id="SignalP"/>
    </source>
</evidence>
<evidence type="ECO:0000313" key="6">
    <source>
        <dbReference type="Proteomes" id="UP000076837"/>
    </source>
</evidence>
<sequence>MSRSHANSVRTFAVVAVIASALAGCSDSPGAPDNLTSETGSVEIVRVSAHDPDAFTQGLEIDGNRLYESTGRVGQSWVRSSEISDEQSPASGPEVARADLDPPLFGEGITVAGDTLWQLTWKDGVAIARDKDTLTERERFPLDTEGWGICSLGDRIVSSDGSATLTFRDPETFAPISTVDVTRSSESVGKLNELECAEDGSVYANVWTTDTVVRIDPSDGSVTNVYDASPLREELVADGSTSTVDVLNGIAQIPGTDRFLLTGKYWPQMFEVHPGYDNYPPAARPDNYPPSARPAARRTPLPPLHPIPESRGDSESAAGSKTPGADAPKAPPMPRKLTVTRVAAMRSRELTNKGIATFQRAAKADGADKSGLTALTYAVMTNNATDAAISVALANTLFFSAATGEDKTKVALYLLITIAPFAVIAPLIGPMLDRLQRGRRIALASSFGIRTLLAVILVFNFDSWILYPAALGMMVLSKSFSVLKSAVTPRVLPPEIDLVRVNSRLTVFGLIGGTIGAGAVAGALALAFGSTGALWFAVAVTVFGAYLSMRIPSWVEVTEGEVPATITYHPDEAHHAGSAPPQPDAKPAKVRQPLGRAVIIGLWGNGTIRVLTGFLTLYIAFVAKSRTDHEPLQQAMMLGLVGAAAGLGNFAGNATGARLKLGRPALIVLRCTASVWIIAVIAALTDNLMTAALATLIASAASALAKVSLDASLQHDLPEESIASGFGRSETVLQLSWVLGGALGVLLPTEYWIGFTVVSVFLTIGLLQTFLSYRGSSLLPGLGGKRPDLAEQEVTEVIYTAISVLMVVALVAYVSVLFVIIKNINDDPEKLPVITAYAHGKTIETNPAGFCTIDLSQCAQVGDIYALDVPAGYPLQLSLSTDVSDAQWALLAVYEDADGNQTGEPRVFEPGEALAVTVESSSDPVKQLVGVEIHLAVGEGSEQGLLIWSIKTA</sequence>
<keyword evidence="6" id="KW-1185">Reference proteome</keyword>
<feature type="transmembrane region" description="Helical" evidence="3">
    <location>
        <begin position="532"/>
        <end position="549"/>
    </location>
</feature>
<dbReference type="PANTHER" id="PTHR31270:SF1">
    <property type="entry name" value="GLUTAMINYL-PEPTIDE CYCLOTRANSFERASE"/>
    <property type="match status" value="1"/>
</dbReference>
<feature type="region of interest" description="Disordered" evidence="2">
    <location>
        <begin position="277"/>
        <end position="336"/>
    </location>
</feature>
<accession>A0A163L9L7</accession>
<dbReference type="EMBL" id="JYNV01000060">
    <property type="protein sequence ID" value="KZM27602.1"/>
    <property type="molecule type" value="Genomic_DNA"/>
</dbReference>
<name>A0A163L9L7_DIDRA</name>
<evidence type="ECO:0000256" key="2">
    <source>
        <dbReference type="SAM" id="MobiDB-lite"/>
    </source>
</evidence>
<dbReference type="InterPro" id="IPR024495">
    <property type="entry name" value="DUF2771"/>
</dbReference>
<dbReference type="GO" id="GO:0016020">
    <property type="term" value="C:membrane"/>
    <property type="evidence" value="ECO:0007669"/>
    <property type="project" value="UniProtKB-SubCell"/>
</dbReference>